<proteinExistence type="predicted"/>
<dbReference type="EMBL" id="BQNB010016416">
    <property type="protein sequence ID" value="GJT51533.1"/>
    <property type="molecule type" value="Genomic_DNA"/>
</dbReference>
<reference evidence="2" key="1">
    <citation type="journal article" date="2022" name="Int. J. Mol. Sci.">
        <title>Draft Genome of Tanacetum Coccineum: Genomic Comparison of Closely Related Tanacetum-Family Plants.</title>
        <authorList>
            <person name="Yamashiro T."/>
            <person name="Shiraishi A."/>
            <person name="Nakayama K."/>
            <person name="Satake H."/>
        </authorList>
    </citation>
    <scope>NUCLEOTIDE SEQUENCE</scope>
</reference>
<protein>
    <recommendedName>
        <fullName evidence="4">Reverse transcriptase domain-containing protein</fullName>
    </recommendedName>
</protein>
<feature type="compositionally biased region" description="Basic residues" evidence="1">
    <location>
        <begin position="98"/>
        <end position="108"/>
    </location>
</feature>
<comment type="caution">
    <text evidence="2">The sequence shown here is derived from an EMBL/GenBank/DDBJ whole genome shotgun (WGS) entry which is preliminary data.</text>
</comment>
<evidence type="ECO:0000313" key="2">
    <source>
        <dbReference type="EMBL" id="GJT51533.1"/>
    </source>
</evidence>
<gene>
    <name evidence="2" type="ORF">Tco_0977690</name>
</gene>
<sequence>MPSEQTFPPTKKCCQRSCGNFTQSNKERVTTEICQRFKTESRHVKGAPKCIRISGSKHGMTNPELIKRLHDNIPNSVDEMMRVTKSFLREEVTASNQARKKTLRRARQKGLAENSKEGRSFPKGQSYGDSNGPTMAKSSQANGHAELLY</sequence>
<evidence type="ECO:0000256" key="1">
    <source>
        <dbReference type="SAM" id="MobiDB-lite"/>
    </source>
</evidence>
<keyword evidence="3" id="KW-1185">Reference proteome</keyword>
<reference evidence="2" key="2">
    <citation type="submission" date="2022-01" db="EMBL/GenBank/DDBJ databases">
        <authorList>
            <person name="Yamashiro T."/>
            <person name="Shiraishi A."/>
            <person name="Satake H."/>
            <person name="Nakayama K."/>
        </authorList>
    </citation>
    <scope>NUCLEOTIDE SEQUENCE</scope>
</reference>
<name>A0ABQ5EL89_9ASTR</name>
<evidence type="ECO:0008006" key="4">
    <source>
        <dbReference type="Google" id="ProtNLM"/>
    </source>
</evidence>
<feature type="compositionally biased region" description="Polar residues" evidence="1">
    <location>
        <begin position="127"/>
        <end position="142"/>
    </location>
</feature>
<accession>A0ABQ5EL89</accession>
<organism evidence="2 3">
    <name type="scientific">Tanacetum coccineum</name>
    <dbReference type="NCBI Taxonomy" id="301880"/>
    <lineage>
        <taxon>Eukaryota</taxon>
        <taxon>Viridiplantae</taxon>
        <taxon>Streptophyta</taxon>
        <taxon>Embryophyta</taxon>
        <taxon>Tracheophyta</taxon>
        <taxon>Spermatophyta</taxon>
        <taxon>Magnoliopsida</taxon>
        <taxon>eudicotyledons</taxon>
        <taxon>Gunneridae</taxon>
        <taxon>Pentapetalae</taxon>
        <taxon>asterids</taxon>
        <taxon>campanulids</taxon>
        <taxon>Asterales</taxon>
        <taxon>Asteraceae</taxon>
        <taxon>Asteroideae</taxon>
        <taxon>Anthemideae</taxon>
        <taxon>Anthemidinae</taxon>
        <taxon>Tanacetum</taxon>
    </lineage>
</organism>
<feature type="region of interest" description="Disordered" evidence="1">
    <location>
        <begin position="93"/>
        <end position="149"/>
    </location>
</feature>
<evidence type="ECO:0000313" key="3">
    <source>
        <dbReference type="Proteomes" id="UP001151760"/>
    </source>
</evidence>
<dbReference type="Proteomes" id="UP001151760">
    <property type="component" value="Unassembled WGS sequence"/>
</dbReference>